<dbReference type="PANTHER" id="PTHR42872">
    <property type="entry name" value="PROTEIN-GLUTAMATE METHYLESTERASE/PROTEIN-GLUTAMINE GLUTAMINASE"/>
    <property type="match status" value="1"/>
</dbReference>
<dbReference type="STRING" id="683125.SAMN05660206_102190"/>
<organism evidence="6 7">
    <name type="scientific">Sphingobacterium wenxiniae</name>
    <dbReference type="NCBI Taxonomy" id="683125"/>
    <lineage>
        <taxon>Bacteria</taxon>
        <taxon>Pseudomonadati</taxon>
        <taxon>Bacteroidota</taxon>
        <taxon>Sphingobacteriia</taxon>
        <taxon>Sphingobacteriales</taxon>
        <taxon>Sphingobacteriaceae</taxon>
        <taxon>Sphingobacterium</taxon>
    </lineage>
</organism>
<dbReference type="RefSeq" id="WP_093363745.1">
    <property type="nucleotide sequence ID" value="NZ_FOZZ01000002.1"/>
</dbReference>
<accession>A0A1I6Q8H1</accession>
<evidence type="ECO:0000256" key="3">
    <source>
        <dbReference type="ARBA" id="ARBA00048267"/>
    </source>
</evidence>
<evidence type="ECO:0000256" key="2">
    <source>
        <dbReference type="ARBA" id="ARBA00039140"/>
    </source>
</evidence>
<dbReference type="OrthoDB" id="1524092at2"/>
<evidence type="ECO:0000259" key="5">
    <source>
        <dbReference type="PROSITE" id="PS50122"/>
    </source>
</evidence>
<reference evidence="6 7" key="1">
    <citation type="submission" date="2016-10" db="EMBL/GenBank/DDBJ databases">
        <authorList>
            <person name="de Groot N.N."/>
        </authorList>
    </citation>
    <scope>NUCLEOTIDE SEQUENCE [LARGE SCALE GENOMIC DNA]</scope>
    <source>
        <strain evidence="6 7">DSM 22789</strain>
    </source>
</reference>
<dbReference type="EC" id="3.1.1.61" evidence="2"/>
<protein>
    <recommendedName>
        <fullName evidence="2">protein-glutamate methylesterase</fullName>
        <ecNumber evidence="2">3.1.1.61</ecNumber>
    </recommendedName>
</protein>
<proteinExistence type="predicted"/>
<feature type="active site" evidence="4">
    <location>
        <position position="38"/>
    </location>
</feature>
<feature type="domain" description="CheB-type methylesterase" evidence="5">
    <location>
        <begin position="1"/>
        <end position="182"/>
    </location>
</feature>
<keyword evidence="7" id="KW-1185">Reference proteome</keyword>
<dbReference type="AlphaFoldDB" id="A0A1I6Q8H1"/>
<dbReference type="EMBL" id="FOZZ01000002">
    <property type="protein sequence ID" value="SFS48747.1"/>
    <property type="molecule type" value="Genomic_DNA"/>
</dbReference>
<keyword evidence="4" id="KW-0145">Chemotaxis</keyword>
<feature type="active site" evidence="4">
    <location>
        <position position="11"/>
    </location>
</feature>
<dbReference type="InterPro" id="IPR035909">
    <property type="entry name" value="CheB_C"/>
</dbReference>
<dbReference type="InterPro" id="IPR000673">
    <property type="entry name" value="Sig_transdc_resp-reg_Me-estase"/>
</dbReference>
<dbReference type="GO" id="GO:0005737">
    <property type="term" value="C:cytoplasm"/>
    <property type="evidence" value="ECO:0007669"/>
    <property type="project" value="InterPro"/>
</dbReference>
<dbReference type="PROSITE" id="PS50122">
    <property type="entry name" value="CHEB"/>
    <property type="match status" value="1"/>
</dbReference>
<sequence>MATDILLIGGSAGSITVLLQVLPAIDTDISFPIVIVLHRKSYPKSELDHLLEISTALPVQEVDDKMELENGKIYLVPADYHLLFEDERSIALDVSEKVNYSRPSIDVTFLSAASIFGDRTVALLLSGGNKDGVEGLVSIVEHQGRVLIQDPVTAEVDYMPQQAMEALPTATILRPEHMADAINQLKHYK</sequence>
<dbReference type="GO" id="GO:0008984">
    <property type="term" value="F:protein-glutamate methylesterase activity"/>
    <property type="evidence" value="ECO:0007669"/>
    <property type="project" value="UniProtKB-EC"/>
</dbReference>
<name>A0A1I6Q8H1_9SPHI</name>
<keyword evidence="1 4" id="KW-0378">Hydrolase</keyword>
<feature type="active site" evidence="4">
    <location>
        <position position="131"/>
    </location>
</feature>
<comment type="catalytic activity">
    <reaction evidence="3">
        <text>[protein]-L-glutamate 5-O-methyl ester + H2O = L-glutamyl-[protein] + methanol + H(+)</text>
        <dbReference type="Rhea" id="RHEA:23236"/>
        <dbReference type="Rhea" id="RHEA-COMP:10208"/>
        <dbReference type="Rhea" id="RHEA-COMP:10311"/>
        <dbReference type="ChEBI" id="CHEBI:15377"/>
        <dbReference type="ChEBI" id="CHEBI:15378"/>
        <dbReference type="ChEBI" id="CHEBI:17790"/>
        <dbReference type="ChEBI" id="CHEBI:29973"/>
        <dbReference type="ChEBI" id="CHEBI:82795"/>
        <dbReference type="EC" id="3.1.1.61"/>
    </reaction>
</comment>
<evidence type="ECO:0000256" key="1">
    <source>
        <dbReference type="ARBA" id="ARBA00022801"/>
    </source>
</evidence>
<evidence type="ECO:0000256" key="4">
    <source>
        <dbReference type="PROSITE-ProRule" id="PRU00050"/>
    </source>
</evidence>
<dbReference type="PANTHER" id="PTHR42872:SF6">
    <property type="entry name" value="PROTEIN-GLUTAMATE METHYLESTERASE_PROTEIN-GLUTAMINE GLUTAMINASE"/>
    <property type="match status" value="1"/>
</dbReference>
<evidence type="ECO:0000313" key="6">
    <source>
        <dbReference type="EMBL" id="SFS48747.1"/>
    </source>
</evidence>
<dbReference type="Proteomes" id="UP000198785">
    <property type="component" value="Unassembled WGS sequence"/>
</dbReference>
<dbReference type="Pfam" id="PF01339">
    <property type="entry name" value="CheB_methylest"/>
    <property type="match status" value="1"/>
</dbReference>
<dbReference type="CDD" id="cd16433">
    <property type="entry name" value="CheB"/>
    <property type="match status" value="1"/>
</dbReference>
<dbReference type="SUPFAM" id="SSF52738">
    <property type="entry name" value="Methylesterase CheB, C-terminal domain"/>
    <property type="match status" value="1"/>
</dbReference>
<gene>
    <name evidence="6" type="ORF">SAMN05660206_102190</name>
</gene>
<dbReference type="GO" id="GO:0000156">
    <property type="term" value="F:phosphorelay response regulator activity"/>
    <property type="evidence" value="ECO:0007669"/>
    <property type="project" value="InterPro"/>
</dbReference>
<dbReference type="Gene3D" id="3.40.50.180">
    <property type="entry name" value="Methylesterase CheB, C-terminal domain"/>
    <property type="match status" value="1"/>
</dbReference>
<evidence type="ECO:0000313" key="7">
    <source>
        <dbReference type="Proteomes" id="UP000198785"/>
    </source>
</evidence>
<dbReference type="GO" id="GO:0006935">
    <property type="term" value="P:chemotaxis"/>
    <property type="evidence" value="ECO:0007669"/>
    <property type="project" value="UniProtKB-UniRule"/>
</dbReference>